<keyword evidence="9" id="KW-1185">Reference proteome</keyword>
<feature type="transmembrane region" description="Helical" evidence="6">
    <location>
        <begin position="12"/>
        <end position="30"/>
    </location>
</feature>
<proteinExistence type="inferred from homology"/>
<dbReference type="Pfam" id="PF07980">
    <property type="entry name" value="SusD_RagB"/>
    <property type="match status" value="1"/>
</dbReference>
<comment type="subcellular location">
    <subcellularLocation>
        <location evidence="1">Cell outer membrane</location>
    </subcellularLocation>
</comment>
<accession>A0A2T5JGE9</accession>
<evidence type="ECO:0000313" key="8">
    <source>
        <dbReference type="EMBL" id="PTR01436.1"/>
    </source>
</evidence>
<evidence type="ECO:0000313" key="9">
    <source>
        <dbReference type="Proteomes" id="UP000244168"/>
    </source>
</evidence>
<keyword evidence="4 6" id="KW-0472">Membrane</keyword>
<dbReference type="GO" id="GO:0009279">
    <property type="term" value="C:cell outer membrane"/>
    <property type="evidence" value="ECO:0007669"/>
    <property type="project" value="UniProtKB-SubCell"/>
</dbReference>
<dbReference type="Gene3D" id="1.25.40.390">
    <property type="match status" value="1"/>
</dbReference>
<name>A0A2T5JGE9_9SPHI</name>
<evidence type="ECO:0000256" key="4">
    <source>
        <dbReference type="ARBA" id="ARBA00023136"/>
    </source>
</evidence>
<protein>
    <submittedName>
        <fullName evidence="8">SusD-like starch-binding protein associating with outer membrane</fullName>
    </submittedName>
</protein>
<dbReference type="InterPro" id="IPR011990">
    <property type="entry name" value="TPR-like_helical_dom_sf"/>
</dbReference>
<comment type="caution">
    <text evidence="8">The sequence shown here is derived from an EMBL/GenBank/DDBJ whole genome shotgun (WGS) entry which is preliminary data.</text>
</comment>
<comment type="similarity">
    <text evidence="2">Belongs to the SusD family.</text>
</comment>
<evidence type="ECO:0000259" key="7">
    <source>
        <dbReference type="Pfam" id="PF07980"/>
    </source>
</evidence>
<evidence type="ECO:0000256" key="3">
    <source>
        <dbReference type="ARBA" id="ARBA00022729"/>
    </source>
</evidence>
<evidence type="ECO:0000256" key="2">
    <source>
        <dbReference type="ARBA" id="ARBA00006275"/>
    </source>
</evidence>
<dbReference type="SUPFAM" id="SSF48452">
    <property type="entry name" value="TPR-like"/>
    <property type="match status" value="1"/>
</dbReference>
<keyword evidence="6" id="KW-0812">Transmembrane</keyword>
<gene>
    <name evidence="8" type="ORF">C8P68_101670</name>
</gene>
<organism evidence="8 9">
    <name type="scientific">Mucilaginibacter yixingensis</name>
    <dbReference type="NCBI Taxonomy" id="1295612"/>
    <lineage>
        <taxon>Bacteria</taxon>
        <taxon>Pseudomonadati</taxon>
        <taxon>Bacteroidota</taxon>
        <taxon>Sphingobacteriia</taxon>
        <taxon>Sphingobacteriales</taxon>
        <taxon>Sphingobacteriaceae</taxon>
        <taxon>Mucilaginibacter</taxon>
    </lineage>
</organism>
<dbReference type="RefSeq" id="WP_170113524.1">
    <property type="nucleotide sequence ID" value="NZ_CP160205.1"/>
</dbReference>
<dbReference type="Proteomes" id="UP000244168">
    <property type="component" value="Unassembled WGS sequence"/>
</dbReference>
<keyword evidence="3" id="KW-0732">Signal</keyword>
<feature type="domain" description="RagB/SusD" evidence="7">
    <location>
        <begin position="400"/>
        <end position="571"/>
    </location>
</feature>
<dbReference type="EMBL" id="QAOQ01000001">
    <property type="protein sequence ID" value="PTR01436.1"/>
    <property type="molecule type" value="Genomic_DNA"/>
</dbReference>
<keyword evidence="5" id="KW-0998">Cell outer membrane</keyword>
<dbReference type="InterPro" id="IPR012944">
    <property type="entry name" value="SusD_RagB_dom"/>
</dbReference>
<evidence type="ECO:0000256" key="6">
    <source>
        <dbReference type="SAM" id="Phobius"/>
    </source>
</evidence>
<dbReference type="AlphaFoldDB" id="A0A2T5JGE9"/>
<keyword evidence="6" id="KW-1133">Transmembrane helix</keyword>
<evidence type="ECO:0000256" key="5">
    <source>
        <dbReference type="ARBA" id="ARBA00023237"/>
    </source>
</evidence>
<sequence length="575" mass="65182">MKLYKNTNKSRLSLLSKIAVGAFVISTLGGCKKMFDNTPENVLQQSQTFKTVYDADAAMLGIYGKFSNLSDRYIMLNEMRADLLDVTVKSNNYLRQLSTHAVTDDNPYADPRPFYEVIANCNDALKNMSRMYDQKLLDYNQYWQRAADLGLLRSWLYLQLGIHYGNVPYVTEPIDDINQLKDESKFAKISFNELLDRLIAYTSTIPAPFLDQNTSANSPTLIMATNNYVIKDGIFKFFIHRRSLLGDLQLWKGNYHKAAEYYKDVMETGTKLVTSTDYQIDQYDTYRITNDNSGASTLMTIGTTNPWQNIFSNDLAEAQTNRERMWTLPLDKNFGNKNPLVDLFSYSRNYLAKPSALAINNWNNQVRSDGGLTDRRGLNASYRMQGADAEVLKFTAKYNPSSPYEVTGVWILYRASELHLRYAEAANRDAHSKIAAAVLNDGLTKLGGSTTLAADGSVEVYPYDFKYNGAPNNGMWYRSIGIRGRAVNQNVTIDQTNLVEDTENKLIDEEGLENAFEGYRWADLLRIALRRQATDPNYLANKIGAKFDASGSQDAGAVRARLANKANWYLPFKWK</sequence>
<evidence type="ECO:0000256" key="1">
    <source>
        <dbReference type="ARBA" id="ARBA00004442"/>
    </source>
</evidence>
<dbReference type="PROSITE" id="PS51257">
    <property type="entry name" value="PROKAR_LIPOPROTEIN"/>
    <property type="match status" value="1"/>
</dbReference>
<reference evidence="8 9" key="1">
    <citation type="submission" date="2018-04" db="EMBL/GenBank/DDBJ databases">
        <title>Genomic Encyclopedia of Archaeal and Bacterial Type Strains, Phase II (KMG-II): from individual species to whole genera.</title>
        <authorList>
            <person name="Goeker M."/>
        </authorList>
    </citation>
    <scope>NUCLEOTIDE SEQUENCE [LARGE SCALE GENOMIC DNA]</scope>
    <source>
        <strain evidence="8 9">DSM 26809</strain>
    </source>
</reference>